<organism evidence="1">
    <name type="scientific">Guillardia theta (strain CCMP2712)</name>
    <name type="common">Cryptophyte</name>
    <dbReference type="NCBI Taxonomy" id="905079"/>
    <lineage>
        <taxon>Eukaryota</taxon>
        <taxon>Cryptophyceae</taxon>
        <taxon>Pyrenomonadales</taxon>
        <taxon>Geminigeraceae</taxon>
        <taxon>Guillardia</taxon>
    </lineage>
</organism>
<reference evidence="2" key="3">
    <citation type="submission" date="2015-06" db="UniProtKB">
        <authorList>
            <consortium name="EnsemblProtists"/>
        </authorList>
    </citation>
    <scope>IDENTIFICATION</scope>
</reference>
<sequence length="208" mass="21916">MFSNPQAASGGDFFDGNGFQNDLVSHSGYPSQPSGNAYSNPQLAKNNVAKQALSTLVNLENLDVSAKEAQQKAKEDEIAKFQAAAPKKSMAQLAKESSQLHAGVSLPLGGHTMSPPTQSFQNPYGMGTAMPFPPGQQGMMMTSGQGMMMNAGQGMMMNAGPGMARNNFPPNNGFGMYNNIQSGQQMGGGMPGFGNNNMNFQGFSNNPF</sequence>
<dbReference type="GeneID" id="17301643"/>
<evidence type="ECO:0000313" key="2">
    <source>
        <dbReference type="EnsemblProtists" id="EKX45090"/>
    </source>
</evidence>
<accession>L1JAG7</accession>
<keyword evidence="3" id="KW-1185">Reference proteome</keyword>
<dbReference type="Proteomes" id="UP000011087">
    <property type="component" value="Unassembled WGS sequence"/>
</dbReference>
<proteinExistence type="predicted"/>
<dbReference type="EMBL" id="JH993001">
    <property type="protein sequence ID" value="EKX45090.1"/>
    <property type="molecule type" value="Genomic_DNA"/>
</dbReference>
<dbReference type="AlphaFoldDB" id="L1JAG7"/>
<reference evidence="3" key="2">
    <citation type="submission" date="2012-11" db="EMBL/GenBank/DDBJ databases">
        <authorList>
            <person name="Kuo A."/>
            <person name="Curtis B.A."/>
            <person name="Tanifuji G."/>
            <person name="Burki F."/>
            <person name="Gruber A."/>
            <person name="Irimia M."/>
            <person name="Maruyama S."/>
            <person name="Arias M.C."/>
            <person name="Ball S.G."/>
            <person name="Gile G.H."/>
            <person name="Hirakawa Y."/>
            <person name="Hopkins J.F."/>
            <person name="Rensing S.A."/>
            <person name="Schmutz J."/>
            <person name="Symeonidi A."/>
            <person name="Elias M."/>
            <person name="Eveleigh R.J."/>
            <person name="Herman E.K."/>
            <person name="Klute M.J."/>
            <person name="Nakayama T."/>
            <person name="Obornik M."/>
            <person name="Reyes-Prieto A."/>
            <person name="Armbrust E.V."/>
            <person name="Aves S.J."/>
            <person name="Beiko R.G."/>
            <person name="Coutinho P."/>
            <person name="Dacks J.B."/>
            <person name="Durnford D.G."/>
            <person name="Fast N.M."/>
            <person name="Green B.R."/>
            <person name="Grisdale C."/>
            <person name="Hempe F."/>
            <person name="Henrissat B."/>
            <person name="Hoppner M.P."/>
            <person name="Ishida K.-I."/>
            <person name="Kim E."/>
            <person name="Koreny L."/>
            <person name="Kroth P.G."/>
            <person name="Liu Y."/>
            <person name="Malik S.-B."/>
            <person name="Maier U.G."/>
            <person name="McRose D."/>
            <person name="Mock T."/>
            <person name="Neilson J.A."/>
            <person name="Onodera N.T."/>
            <person name="Poole A.M."/>
            <person name="Pritham E.J."/>
            <person name="Richards T.A."/>
            <person name="Rocap G."/>
            <person name="Roy S.W."/>
            <person name="Sarai C."/>
            <person name="Schaack S."/>
            <person name="Shirato S."/>
            <person name="Slamovits C.H."/>
            <person name="Spencer D.F."/>
            <person name="Suzuki S."/>
            <person name="Worden A.Z."/>
            <person name="Zauner S."/>
            <person name="Barry K."/>
            <person name="Bell C."/>
            <person name="Bharti A.K."/>
            <person name="Crow J.A."/>
            <person name="Grimwood J."/>
            <person name="Kramer R."/>
            <person name="Lindquist E."/>
            <person name="Lucas S."/>
            <person name="Salamov A."/>
            <person name="McFadden G.I."/>
            <person name="Lane C.E."/>
            <person name="Keeling P.J."/>
            <person name="Gray M.W."/>
            <person name="Grigoriev I.V."/>
            <person name="Archibald J.M."/>
        </authorList>
    </citation>
    <scope>NUCLEOTIDE SEQUENCE</scope>
    <source>
        <strain evidence="3">CCMP2712</strain>
    </source>
</reference>
<protein>
    <submittedName>
        <fullName evidence="1 2">Uncharacterized protein</fullName>
    </submittedName>
</protein>
<dbReference type="RefSeq" id="XP_005832070.1">
    <property type="nucleotide sequence ID" value="XM_005832013.1"/>
</dbReference>
<evidence type="ECO:0000313" key="3">
    <source>
        <dbReference type="Proteomes" id="UP000011087"/>
    </source>
</evidence>
<reference evidence="1 3" key="1">
    <citation type="journal article" date="2012" name="Nature">
        <title>Algal genomes reveal evolutionary mosaicism and the fate of nucleomorphs.</title>
        <authorList>
            <consortium name="DOE Joint Genome Institute"/>
            <person name="Curtis B.A."/>
            <person name="Tanifuji G."/>
            <person name="Burki F."/>
            <person name="Gruber A."/>
            <person name="Irimia M."/>
            <person name="Maruyama S."/>
            <person name="Arias M.C."/>
            <person name="Ball S.G."/>
            <person name="Gile G.H."/>
            <person name="Hirakawa Y."/>
            <person name="Hopkins J.F."/>
            <person name="Kuo A."/>
            <person name="Rensing S.A."/>
            <person name="Schmutz J."/>
            <person name="Symeonidi A."/>
            <person name="Elias M."/>
            <person name="Eveleigh R.J."/>
            <person name="Herman E.K."/>
            <person name="Klute M.J."/>
            <person name="Nakayama T."/>
            <person name="Obornik M."/>
            <person name="Reyes-Prieto A."/>
            <person name="Armbrust E.V."/>
            <person name="Aves S.J."/>
            <person name="Beiko R.G."/>
            <person name="Coutinho P."/>
            <person name="Dacks J.B."/>
            <person name="Durnford D.G."/>
            <person name="Fast N.M."/>
            <person name="Green B.R."/>
            <person name="Grisdale C.J."/>
            <person name="Hempel F."/>
            <person name="Henrissat B."/>
            <person name="Hoppner M.P."/>
            <person name="Ishida K."/>
            <person name="Kim E."/>
            <person name="Koreny L."/>
            <person name="Kroth P.G."/>
            <person name="Liu Y."/>
            <person name="Malik S.B."/>
            <person name="Maier U.G."/>
            <person name="McRose D."/>
            <person name="Mock T."/>
            <person name="Neilson J.A."/>
            <person name="Onodera N.T."/>
            <person name="Poole A.M."/>
            <person name="Pritham E.J."/>
            <person name="Richards T.A."/>
            <person name="Rocap G."/>
            <person name="Roy S.W."/>
            <person name="Sarai C."/>
            <person name="Schaack S."/>
            <person name="Shirato S."/>
            <person name="Slamovits C.H."/>
            <person name="Spencer D.F."/>
            <person name="Suzuki S."/>
            <person name="Worden A.Z."/>
            <person name="Zauner S."/>
            <person name="Barry K."/>
            <person name="Bell C."/>
            <person name="Bharti A.K."/>
            <person name="Crow J.A."/>
            <person name="Grimwood J."/>
            <person name="Kramer R."/>
            <person name="Lindquist E."/>
            <person name="Lucas S."/>
            <person name="Salamov A."/>
            <person name="McFadden G.I."/>
            <person name="Lane C.E."/>
            <person name="Keeling P.J."/>
            <person name="Gray M.W."/>
            <person name="Grigoriev I.V."/>
            <person name="Archibald J.M."/>
        </authorList>
    </citation>
    <scope>NUCLEOTIDE SEQUENCE</scope>
    <source>
        <strain evidence="1 3">CCMP2712</strain>
    </source>
</reference>
<dbReference type="EnsemblProtists" id="EKX45090">
    <property type="protein sequence ID" value="EKX45090"/>
    <property type="gene ID" value="GUITHDRAFT_152841"/>
</dbReference>
<gene>
    <name evidence="1" type="ORF">GUITHDRAFT_152841</name>
</gene>
<dbReference type="KEGG" id="gtt:GUITHDRAFT_152841"/>
<dbReference type="HOGENOM" id="CLU_1323106_0_0_1"/>
<evidence type="ECO:0000313" key="1">
    <source>
        <dbReference type="EMBL" id="EKX45090.1"/>
    </source>
</evidence>
<name>L1JAG7_GUITC</name>
<dbReference type="PaxDb" id="55529-EKX45090"/>